<gene>
    <name evidence="1" type="ORF">Pint_15518</name>
</gene>
<keyword evidence="2" id="KW-1185">Reference proteome</keyword>
<comment type="caution">
    <text evidence="1">The sequence shown here is derived from an EMBL/GenBank/DDBJ whole genome shotgun (WGS) entry which is preliminary data.</text>
</comment>
<sequence length="422" mass="47791">MFFKLDSLVLELSKSHQSLSRTKQLHALITKSHLLRDPFYATKITRLYALNNDLSSARNLFDKTPQRSVFLWNSIIRAYAKANQLNDAISLFKNMLRTEIRPDNFTYACIIRACSESFDLEGLRLVHGMVVSGLGLDSVTGSALVTAYSNLSLIDDASKVFIEVSDPDLILCNSMISGYEYCGFWDKSLQLWNWMRRVGKKPDGYTLVGLISGLRESRLLRIGQGIHGFCLKSGFDSSDHVVSVLVSMYARCKCMNSAYSVFSSLFQPDLVTWSALITGYSQYGDYEKALYYFRKMHIEGKKADPVLIASVLVAAAQSTNVWPGSVVHGYVIQRGFELSVVVSSALTDMYSKCGFVDLGIRVFETMPERNIVTYNTLLFKNDPNKGAYRVMLSNIYASNGRWDDVKKLREFSRWWTKKSTWT</sequence>
<dbReference type="Proteomes" id="UP001163603">
    <property type="component" value="Chromosome 2"/>
</dbReference>
<proteinExistence type="predicted"/>
<evidence type="ECO:0000313" key="1">
    <source>
        <dbReference type="EMBL" id="KAJ0047937.1"/>
    </source>
</evidence>
<name>A0ACC0ZCU0_9ROSI</name>
<evidence type="ECO:0000313" key="2">
    <source>
        <dbReference type="Proteomes" id="UP001163603"/>
    </source>
</evidence>
<organism evidence="1 2">
    <name type="scientific">Pistacia integerrima</name>
    <dbReference type="NCBI Taxonomy" id="434235"/>
    <lineage>
        <taxon>Eukaryota</taxon>
        <taxon>Viridiplantae</taxon>
        <taxon>Streptophyta</taxon>
        <taxon>Embryophyta</taxon>
        <taxon>Tracheophyta</taxon>
        <taxon>Spermatophyta</taxon>
        <taxon>Magnoliopsida</taxon>
        <taxon>eudicotyledons</taxon>
        <taxon>Gunneridae</taxon>
        <taxon>Pentapetalae</taxon>
        <taxon>rosids</taxon>
        <taxon>malvids</taxon>
        <taxon>Sapindales</taxon>
        <taxon>Anacardiaceae</taxon>
        <taxon>Pistacia</taxon>
    </lineage>
</organism>
<reference evidence="2" key="1">
    <citation type="journal article" date="2023" name="G3 (Bethesda)">
        <title>Genome assembly and association tests identify interacting loci associated with vigor, precocity, and sex in interspecific pistachio rootstocks.</title>
        <authorList>
            <person name="Palmer W."/>
            <person name="Jacygrad E."/>
            <person name="Sagayaradj S."/>
            <person name="Cavanaugh K."/>
            <person name="Han R."/>
            <person name="Bertier L."/>
            <person name="Beede B."/>
            <person name="Kafkas S."/>
            <person name="Golino D."/>
            <person name="Preece J."/>
            <person name="Michelmore R."/>
        </authorList>
    </citation>
    <scope>NUCLEOTIDE SEQUENCE [LARGE SCALE GENOMIC DNA]</scope>
</reference>
<accession>A0ACC0ZCU0</accession>
<dbReference type="EMBL" id="CM047737">
    <property type="protein sequence ID" value="KAJ0047937.1"/>
    <property type="molecule type" value="Genomic_DNA"/>
</dbReference>
<protein>
    <submittedName>
        <fullName evidence="1">Uncharacterized protein</fullName>
    </submittedName>
</protein>